<accession>A0ABD3P208</accession>
<keyword evidence="2" id="KW-1185">Reference proteome</keyword>
<reference evidence="1 2" key="1">
    <citation type="submission" date="2024-10" db="EMBL/GenBank/DDBJ databases">
        <title>Updated reference genomes for cyclostephanoid diatoms.</title>
        <authorList>
            <person name="Roberts W.R."/>
            <person name="Alverson A.J."/>
        </authorList>
    </citation>
    <scope>NUCLEOTIDE SEQUENCE [LARGE SCALE GENOMIC DNA]</scope>
    <source>
        <strain evidence="1 2">AJA010-31</strain>
    </source>
</reference>
<gene>
    <name evidence="1" type="ORF">ACHAWO_009207</name>
</gene>
<comment type="caution">
    <text evidence="1">The sequence shown here is derived from an EMBL/GenBank/DDBJ whole genome shotgun (WGS) entry which is preliminary data.</text>
</comment>
<organism evidence="1 2">
    <name type="scientific">Cyclotella atomus</name>
    <dbReference type="NCBI Taxonomy" id="382360"/>
    <lineage>
        <taxon>Eukaryota</taxon>
        <taxon>Sar</taxon>
        <taxon>Stramenopiles</taxon>
        <taxon>Ochrophyta</taxon>
        <taxon>Bacillariophyta</taxon>
        <taxon>Coscinodiscophyceae</taxon>
        <taxon>Thalassiosirophycidae</taxon>
        <taxon>Stephanodiscales</taxon>
        <taxon>Stephanodiscaceae</taxon>
        <taxon>Cyclotella</taxon>
    </lineage>
</organism>
<protein>
    <submittedName>
        <fullName evidence="1">Uncharacterized protein</fullName>
    </submittedName>
</protein>
<proteinExistence type="predicted"/>
<dbReference type="EMBL" id="JALLPJ020000829">
    <property type="protein sequence ID" value="KAL3781841.1"/>
    <property type="molecule type" value="Genomic_DNA"/>
</dbReference>
<dbReference type="AlphaFoldDB" id="A0ABD3P208"/>
<sequence length="221" mass="26117">MALVYYVRNIGDVIRALVANDEMNHHILQHAVDNFNEYEAHHLLKELYLAPYCFVKNYARWGENDGHVIFTPMVPWLNDIHSHVRDEMELQRPVVPEAKKSAEAFLDNVVHDDEYNLYYFANHGYYPTVEDLREKDLYQEVIRVSCAAMKWETPSSADWRKYHGNCITYYHASSPTIDDFVNFNTAAQFKKRSMIFKDNVIPDENDRYSTPVKRSSYFYNI</sequence>
<evidence type="ECO:0000313" key="1">
    <source>
        <dbReference type="EMBL" id="KAL3781841.1"/>
    </source>
</evidence>
<evidence type="ECO:0000313" key="2">
    <source>
        <dbReference type="Proteomes" id="UP001530400"/>
    </source>
</evidence>
<dbReference type="Proteomes" id="UP001530400">
    <property type="component" value="Unassembled WGS sequence"/>
</dbReference>
<name>A0ABD3P208_9STRA</name>